<dbReference type="PATRIC" id="fig|1423796.3.peg.1904"/>
<evidence type="ECO:0000256" key="7">
    <source>
        <dbReference type="ARBA" id="ARBA00022840"/>
    </source>
</evidence>
<dbReference type="GO" id="GO:0005524">
    <property type="term" value="F:ATP binding"/>
    <property type="evidence" value="ECO:0007669"/>
    <property type="project" value="UniProtKB-KW"/>
</dbReference>
<dbReference type="PRINTS" id="PR01069">
    <property type="entry name" value="ACCCTRFRASEA"/>
</dbReference>
<dbReference type="GO" id="GO:0003989">
    <property type="term" value="F:acetyl-CoA carboxylase activity"/>
    <property type="evidence" value="ECO:0007669"/>
    <property type="project" value="InterPro"/>
</dbReference>
<evidence type="ECO:0000256" key="1">
    <source>
        <dbReference type="ARBA" id="ARBA00004956"/>
    </source>
</evidence>
<dbReference type="PROSITE" id="PS50989">
    <property type="entry name" value="COA_CT_CTER"/>
    <property type="match status" value="1"/>
</dbReference>
<accession>A0A0R2D7D5</accession>
<dbReference type="Proteomes" id="UP000051638">
    <property type="component" value="Unassembled WGS sequence"/>
</dbReference>
<dbReference type="OrthoDB" id="9808023at2"/>
<dbReference type="GO" id="GO:2001295">
    <property type="term" value="P:malonyl-CoA biosynthetic process"/>
    <property type="evidence" value="ECO:0007669"/>
    <property type="project" value="UniProtKB-UniPathway"/>
</dbReference>
<dbReference type="RefSeq" id="WP_057873036.1">
    <property type="nucleotide sequence ID" value="NZ_AYYI01000006.1"/>
</dbReference>
<keyword evidence="7" id="KW-0067">ATP-binding</keyword>
<reference evidence="12 13" key="1">
    <citation type="journal article" date="2015" name="Genome Announc.">
        <title>Expanding the biotechnology potential of lactobacilli through comparative genomics of 213 strains and associated genera.</title>
        <authorList>
            <person name="Sun Z."/>
            <person name="Harris H.M."/>
            <person name="McCann A."/>
            <person name="Guo C."/>
            <person name="Argimon S."/>
            <person name="Zhang W."/>
            <person name="Yang X."/>
            <person name="Jeffery I.B."/>
            <person name="Cooney J.C."/>
            <person name="Kagawa T.F."/>
            <person name="Liu W."/>
            <person name="Song Y."/>
            <person name="Salvetti E."/>
            <person name="Wrobel A."/>
            <person name="Rasinkangas P."/>
            <person name="Parkhill J."/>
            <person name="Rea M.C."/>
            <person name="O'Sullivan O."/>
            <person name="Ritari J."/>
            <person name="Douillard F.P."/>
            <person name="Paul Ross R."/>
            <person name="Yang R."/>
            <person name="Briner A.E."/>
            <person name="Felis G.E."/>
            <person name="de Vos W.M."/>
            <person name="Barrangou R."/>
            <person name="Klaenhammer T.R."/>
            <person name="Caufield P.W."/>
            <person name="Cui Y."/>
            <person name="Zhang H."/>
            <person name="O'Toole P.W."/>
        </authorList>
    </citation>
    <scope>NUCLEOTIDE SEQUENCE [LARGE SCALE GENOMIC DNA]</scope>
    <source>
        <strain evidence="12 13">DSM 20253</strain>
    </source>
</reference>
<keyword evidence="5" id="KW-0547">Nucleotide-binding</keyword>
<keyword evidence="3" id="KW-0444">Lipid biosynthesis</keyword>
<dbReference type="GO" id="GO:0006633">
    <property type="term" value="P:fatty acid biosynthetic process"/>
    <property type="evidence" value="ECO:0007669"/>
    <property type="project" value="UniProtKB-KW"/>
</dbReference>
<dbReference type="STRING" id="1423796.FC24_GL001876"/>
<sequence length="252" mass="27349">MLKDQLKQIRSSKRLSAATVITALTTDFFALHGDGYQGDDPAVTVGFGRFMRQTVLMIGVNRGATIQQRLAYHFGAVSPAGYRKVNRGLKQAAKFHWPVISLINMPGAAADVAAERTGQSQAIAATIRQMGQLPVPNIAVFLGEGQSGGALALANCNRILMLGNSLYSVASPEAVQAILKNRRQELTAYLPMTAPQLLKLGLADQVITEDQHTVQRLQRALTTQLTELQTWSPAKLKQQRQAKYLALVAPSD</sequence>
<dbReference type="PANTHER" id="PTHR42853:SF3">
    <property type="entry name" value="ACETYL-COENZYME A CARBOXYLASE CARBOXYL TRANSFERASE SUBUNIT ALPHA, CHLOROPLASTIC"/>
    <property type="match status" value="1"/>
</dbReference>
<dbReference type="SUPFAM" id="SSF52096">
    <property type="entry name" value="ClpP/crotonase"/>
    <property type="match status" value="1"/>
</dbReference>
<evidence type="ECO:0000313" key="13">
    <source>
        <dbReference type="Proteomes" id="UP000051638"/>
    </source>
</evidence>
<name>A0A0R2D7D5_9LACO</name>
<dbReference type="PANTHER" id="PTHR42853">
    <property type="entry name" value="ACETYL-COENZYME A CARBOXYLASE CARBOXYL TRANSFERASE SUBUNIT ALPHA"/>
    <property type="match status" value="1"/>
</dbReference>
<comment type="catalytic activity">
    <reaction evidence="10">
        <text>N(6)-carboxybiotinyl-L-lysyl-[protein] + acetyl-CoA = N(6)-biotinyl-L-lysyl-[protein] + malonyl-CoA</text>
        <dbReference type="Rhea" id="RHEA:54728"/>
        <dbReference type="Rhea" id="RHEA-COMP:10505"/>
        <dbReference type="Rhea" id="RHEA-COMP:10506"/>
        <dbReference type="ChEBI" id="CHEBI:57288"/>
        <dbReference type="ChEBI" id="CHEBI:57384"/>
        <dbReference type="ChEBI" id="CHEBI:83144"/>
        <dbReference type="ChEBI" id="CHEBI:83145"/>
        <dbReference type="EC" id="2.1.3.15"/>
    </reaction>
</comment>
<dbReference type="EC" id="2.1.3.15" evidence="2"/>
<dbReference type="AlphaFoldDB" id="A0A0R2D7D5"/>
<protein>
    <recommendedName>
        <fullName evidence="2">acetyl-CoA carboxytransferase</fullName>
        <ecNumber evidence="2">2.1.3.15</ecNumber>
    </recommendedName>
</protein>
<dbReference type="GO" id="GO:0016743">
    <property type="term" value="F:carboxyl- or carbamoyltransferase activity"/>
    <property type="evidence" value="ECO:0007669"/>
    <property type="project" value="InterPro"/>
</dbReference>
<organism evidence="12 13">
    <name type="scientific">Loigolactobacillus rennini DSM 20253</name>
    <dbReference type="NCBI Taxonomy" id="1423796"/>
    <lineage>
        <taxon>Bacteria</taxon>
        <taxon>Bacillati</taxon>
        <taxon>Bacillota</taxon>
        <taxon>Bacilli</taxon>
        <taxon>Lactobacillales</taxon>
        <taxon>Lactobacillaceae</taxon>
        <taxon>Loigolactobacillus</taxon>
    </lineage>
</organism>
<dbReference type="Gene3D" id="3.90.226.10">
    <property type="entry name" value="2-enoyl-CoA Hydratase, Chain A, domain 1"/>
    <property type="match status" value="1"/>
</dbReference>
<evidence type="ECO:0000259" key="11">
    <source>
        <dbReference type="PROSITE" id="PS50989"/>
    </source>
</evidence>
<dbReference type="InterPro" id="IPR011763">
    <property type="entry name" value="COA_CT_C"/>
</dbReference>
<comment type="pathway">
    <text evidence="1">Lipid metabolism; malonyl-CoA biosynthesis; malonyl-CoA from acetyl-CoA: step 1/1.</text>
</comment>
<dbReference type="EMBL" id="AYYI01000006">
    <property type="protein sequence ID" value="KRM99793.1"/>
    <property type="molecule type" value="Genomic_DNA"/>
</dbReference>
<comment type="caution">
    <text evidence="12">The sequence shown here is derived from an EMBL/GenBank/DDBJ whole genome shotgun (WGS) entry which is preliminary data.</text>
</comment>
<proteinExistence type="predicted"/>
<dbReference type="UniPathway" id="UPA00655">
    <property type="reaction ID" value="UER00711"/>
</dbReference>
<keyword evidence="6" id="KW-0276">Fatty acid metabolism</keyword>
<dbReference type="InterPro" id="IPR001095">
    <property type="entry name" value="Acetyl_CoA_COase_a_su"/>
</dbReference>
<evidence type="ECO:0000256" key="8">
    <source>
        <dbReference type="ARBA" id="ARBA00023098"/>
    </source>
</evidence>
<evidence type="ECO:0000256" key="9">
    <source>
        <dbReference type="ARBA" id="ARBA00023160"/>
    </source>
</evidence>
<keyword evidence="13" id="KW-1185">Reference proteome</keyword>
<keyword evidence="9" id="KW-0275">Fatty acid biosynthesis</keyword>
<dbReference type="GO" id="GO:0009317">
    <property type="term" value="C:acetyl-CoA carboxylase complex"/>
    <property type="evidence" value="ECO:0007669"/>
    <property type="project" value="InterPro"/>
</dbReference>
<dbReference type="Pfam" id="PF03255">
    <property type="entry name" value="ACCA"/>
    <property type="match status" value="1"/>
</dbReference>
<keyword evidence="4 12" id="KW-0808">Transferase</keyword>
<evidence type="ECO:0000256" key="5">
    <source>
        <dbReference type="ARBA" id="ARBA00022741"/>
    </source>
</evidence>
<feature type="domain" description="CoA carboxyltransferase C-terminal" evidence="11">
    <location>
        <begin position="2"/>
        <end position="227"/>
    </location>
</feature>
<evidence type="ECO:0000256" key="4">
    <source>
        <dbReference type="ARBA" id="ARBA00022679"/>
    </source>
</evidence>
<evidence type="ECO:0000256" key="2">
    <source>
        <dbReference type="ARBA" id="ARBA00011883"/>
    </source>
</evidence>
<evidence type="ECO:0000256" key="3">
    <source>
        <dbReference type="ARBA" id="ARBA00022516"/>
    </source>
</evidence>
<evidence type="ECO:0000256" key="6">
    <source>
        <dbReference type="ARBA" id="ARBA00022832"/>
    </source>
</evidence>
<evidence type="ECO:0000256" key="10">
    <source>
        <dbReference type="ARBA" id="ARBA00049152"/>
    </source>
</evidence>
<evidence type="ECO:0000313" key="12">
    <source>
        <dbReference type="EMBL" id="KRM99793.1"/>
    </source>
</evidence>
<dbReference type="InterPro" id="IPR029045">
    <property type="entry name" value="ClpP/crotonase-like_dom_sf"/>
</dbReference>
<dbReference type="NCBIfam" id="NF041504">
    <property type="entry name" value="AccA_sub"/>
    <property type="match status" value="1"/>
</dbReference>
<gene>
    <name evidence="12" type="ORF">FC24_GL001876</name>
</gene>
<keyword evidence="8" id="KW-0443">Lipid metabolism</keyword>